<accession>A0ACC0TRJ5</accession>
<sequence length="163" mass="17949">MLLTACLTLAAAHPLEDISCSTLKPESSESPLPTCHVTVQLVRSPWPTDSQLPMQDVIFALFDTLPSHTSSMTSSHLRDEDSIGEWHNYERPQTHAYHARIHELGDVMLRPLLRGFVSSEKVSYTLVPPLPSYHSAPSVLPISASSTPSIQAHPKSAPPCVYR</sequence>
<proteinExistence type="predicted"/>
<protein>
    <submittedName>
        <fullName evidence="1">Uncharacterized protein</fullName>
    </submittedName>
</protein>
<evidence type="ECO:0000313" key="2">
    <source>
        <dbReference type="Proteomes" id="UP001207468"/>
    </source>
</evidence>
<gene>
    <name evidence="1" type="ORF">F5148DRAFT_924793</name>
</gene>
<name>A0ACC0TRJ5_9AGAM</name>
<evidence type="ECO:0000313" key="1">
    <source>
        <dbReference type="EMBL" id="KAI9436801.1"/>
    </source>
</evidence>
<comment type="caution">
    <text evidence="1">The sequence shown here is derived from an EMBL/GenBank/DDBJ whole genome shotgun (WGS) entry which is preliminary data.</text>
</comment>
<organism evidence="1 2">
    <name type="scientific">Russula earlei</name>
    <dbReference type="NCBI Taxonomy" id="71964"/>
    <lineage>
        <taxon>Eukaryota</taxon>
        <taxon>Fungi</taxon>
        <taxon>Dikarya</taxon>
        <taxon>Basidiomycota</taxon>
        <taxon>Agaricomycotina</taxon>
        <taxon>Agaricomycetes</taxon>
        <taxon>Russulales</taxon>
        <taxon>Russulaceae</taxon>
        <taxon>Russula</taxon>
    </lineage>
</organism>
<keyword evidence="2" id="KW-1185">Reference proteome</keyword>
<dbReference type="Proteomes" id="UP001207468">
    <property type="component" value="Unassembled WGS sequence"/>
</dbReference>
<dbReference type="EMBL" id="JAGFNK010000956">
    <property type="protein sequence ID" value="KAI9436801.1"/>
    <property type="molecule type" value="Genomic_DNA"/>
</dbReference>
<reference evidence="1" key="1">
    <citation type="submission" date="2021-03" db="EMBL/GenBank/DDBJ databases">
        <title>Evolutionary priming and transition to the ectomycorrhizal habit in an iconic lineage of mushroom-forming fungi: is preadaptation a requirement?</title>
        <authorList>
            <consortium name="DOE Joint Genome Institute"/>
            <person name="Looney B.P."/>
            <person name="Miyauchi S."/>
            <person name="Morin E."/>
            <person name="Drula E."/>
            <person name="Courty P.E."/>
            <person name="Chicoki N."/>
            <person name="Fauchery L."/>
            <person name="Kohler A."/>
            <person name="Kuo A."/>
            <person name="LaButti K."/>
            <person name="Pangilinan J."/>
            <person name="Lipzen A."/>
            <person name="Riley R."/>
            <person name="Andreopoulos W."/>
            <person name="He G."/>
            <person name="Johnson J."/>
            <person name="Barry K.W."/>
            <person name="Grigoriev I.V."/>
            <person name="Nagy L."/>
            <person name="Hibbett D."/>
            <person name="Henrissat B."/>
            <person name="Matheny P.B."/>
            <person name="Labbe J."/>
            <person name="Martin A.F."/>
        </authorList>
    </citation>
    <scope>NUCLEOTIDE SEQUENCE</scope>
    <source>
        <strain evidence="1">BPL698</strain>
    </source>
</reference>